<dbReference type="KEGG" id="cmax:111484014"/>
<keyword evidence="1" id="KW-0808">Transferase</keyword>
<evidence type="ECO:0000256" key="1">
    <source>
        <dbReference type="ARBA" id="ARBA00022679"/>
    </source>
</evidence>
<dbReference type="InterPro" id="IPR051504">
    <property type="entry name" value="Plant_metabolite_acyltrans"/>
</dbReference>
<dbReference type="OrthoDB" id="1862401at2759"/>
<protein>
    <submittedName>
        <fullName evidence="4">Coumaroyl-CoA:anthocyanidin 3-O-glucoside-6''-O-coumaroyltransferase 2-like</fullName>
    </submittedName>
</protein>
<gene>
    <name evidence="4" type="primary">LOC111484014</name>
</gene>
<dbReference type="AlphaFoldDB" id="A0A6J1JDF0"/>
<dbReference type="GeneID" id="111484014"/>
<dbReference type="GO" id="GO:0016747">
    <property type="term" value="F:acyltransferase activity, transferring groups other than amino-acyl groups"/>
    <property type="evidence" value="ECO:0007669"/>
    <property type="project" value="UniProtKB-ARBA"/>
</dbReference>
<dbReference type="Proteomes" id="UP000504608">
    <property type="component" value="Unplaced"/>
</dbReference>
<dbReference type="Gene3D" id="3.30.559.10">
    <property type="entry name" value="Chloramphenicol acetyltransferase-like domain"/>
    <property type="match status" value="2"/>
</dbReference>
<dbReference type="PANTHER" id="PTHR31625">
    <property type="match status" value="1"/>
</dbReference>
<dbReference type="RefSeq" id="XP_022986200.1">
    <property type="nucleotide sequence ID" value="XM_023130432.1"/>
</dbReference>
<keyword evidence="2" id="KW-0012">Acyltransferase</keyword>
<dbReference type="InterPro" id="IPR023213">
    <property type="entry name" value="CAT-like_dom_sf"/>
</dbReference>
<accession>A0A6J1JDF0</accession>
<evidence type="ECO:0000313" key="3">
    <source>
        <dbReference type="Proteomes" id="UP000504608"/>
    </source>
</evidence>
<reference evidence="4" key="1">
    <citation type="submission" date="2025-08" db="UniProtKB">
        <authorList>
            <consortium name="RefSeq"/>
        </authorList>
    </citation>
    <scope>IDENTIFICATION</scope>
    <source>
        <tissue evidence="4">Young leaves</tissue>
    </source>
</reference>
<dbReference type="Pfam" id="PF02458">
    <property type="entry name" value="Transferase"/>
    <property type="match status" value="1"/>
</dbReference>
<evidence type="ECO:0000256" key="2">
    <source>
        <dbReference type="ARBA" id="ARBA00023315"/>
    </source>
</evidence>
<evidence type="ECO:0000313" key="4">
    <source>
        <dbReference type="RefSeq" id="XP_022986200.1"/>
    </source>
</evidence>
<keyword evidence="3" id="KW-1185">Reference proteome</keyword>
<name>A0A6J1JDF0_CUCMA</name>
<proteinExistence type="predicted"/>
<sequence>MGNEDVGSTNPSSNTVHHFIRSWASISAGNGLNGPLPSHDRTVVQDPEGLESAFLRHHWSVAEPIFLDSEPISQRLSDKVRATFSLSKPQISRLKNWANSQITKSTQFSSFVVTCSVVWVSFIMSRELISGGCGAEDEACCFAFTANCRNERLGYRIPAEYFGNCFAFCLTTVEKSELLGENGLVVAMKAIEKRVGEVKKETLKDAMAETTVWKEFVERGTMLCAVGSPRLGAYDTSFGWGRPIKTEVVQVDRGRLFSIGESRNENGGIEVGLGLGSTHMASFVAVWEQNLKLLGCS</sequence>
<organism evidence="3 4">
    <name type="scientific">Cucurbita maxima</name>
    <name type="common">Pumpkin</name>
    <name type="synonym">Winter squash</name>
    <dbReference type="NCBI Taxonomy" id="3661"/>
    <lineage>
        <taxon>Eukaryota</taxon>
        <taxon>Viridiplantae</taxon>
        <taxon>Streptophyta</taxon>
        <taxon>Embryophyta</taxon>
        <taxon>Tracheophyta</taxon>
        <taxon>Spermatophyta</taxon>
        <taxon>Magnoliopsida</taxon>
        <taxon>eudicotyledons</taxon>
        <taxon>Gunneridae</taxon>
        <taxon>Pentapetalae</taxon>
        <taxon>rosids</taxon>
        <taxon>fabids</taxon>
        <taxon>Cucurbitales</taxon>
        <taxon>Cucurbitaceae</taxon>
        <taxon>Cucurbiteae</taxon>
        <taxon>Cucurbita</taxon>
    </lineage>
</organism>